<dbReference type="Proteomes" id="UP000031599">
    <property type="component" value="Unassembled WGS sequence"/>
</dbReference>
<protein>
    <submittedName>
        <fullName evidence="1">Uncharacterized protein</fullName>
    </submittedName>
</protein>
<accession>A0A0C2D289</accession>
<proteinExistence type="predicted"/>
<evidence type="ECO:0000313" key="1">
    <source>
        <dbReference type="EMBL" id="KIG14252.1"/>
    </source>
</evidence>
<organism evidence="1 2">
    <name type="scientific">Enhygromyxa salina</name>
    <dbReference type="NCBI Taxonomy" id="215803"/>
    <lineage>
        <taxon>Bacteria</taxon>
        <taxon>Pseudomonadati</taxon>
        <taxon>Myxococcota</taxon>
        <taxon>Polyangia</taxon>
        <taxon>Nannocystales</taxon>
        <taxon>Nannocystaceae</taxon>
        <taxon>Enhygromyxa</taxon>
    </lineage>
</organism>
<gene>
    <name evidence="1" type="ORF">DB30_07001</name>
</gene>
<reference evidence="1 2" key="1">
    <citation type="submission" date="2014-12" db="EMBL/GenBank/DDBJ databases">
        <title>Genome assembly of Enhygromyxa salina DSM 15201.</title>
        <authorList>
            <person name="Sharma G."/>
            <person name="Subramanian S."/>
        </authorList>
    </citation>
    <scope>NUCLEOTIDE SEQUENCE [LARGE SCALE GENOMIC DNA]</scope>
    <source>
        <strain evidence="1 2">DSM 15201</strain>
    </source>
</reference>
<sequence length="319" mass="32653">MEIVAEHPDCELSESVFPRTRATKNPEDWSTTLVLSCPPAGVPGQVGWWCESDADRGNDGYLCDSSTHGCVPSSCAFSAECNPASEPAVEGGVQPVPLVCDPGSRACMPSVVCSDCGDDEVCVGEPIPGWRSSPSVCVPACEFYEPDACGAGAQCDGAGSYDPINNALGAHCVPAGDSGSGAACVATEVSTGCVSGFLCAGGACRRPCDLYSADPSGCEAGERCGYELVPSDGSSHTTSPICTADPIDPAEVCTTSDWRCADDGARALGICAEDGICRSLCTQPNPNDPQCGTCTPISPNDAPDPELAQQIPRVGLCRP</sequence>
<evidence type="ECO:0000313" key="2">
    <source>
        <dbReference type="Proteomes" id="UP000031599"/>
    </source>
</evidence>
<comment type="caution">
    <text evidence="1">The sequence shown here is derived from an EMBL/GenBank/DDBJ whole genome shotgun (WGS) entry which is preliminary data.</text>
</comment>
<dbReference type="AlphaFoldDB" id="A0A0C2D289"/>
<dbReference type="EMBL" id="JMCC02000076">
    <property type="protein sequence ID" value="KIG14252.1"/>
    <property type="molecule type" value="Genomic_DNA"/>
</dbReference>
<name>A0A0C2D289_9BACT</name>
<dbReference type="RefSeq" id="WP_052554073.1">
    <property type="nucleotide sequence ID" value="NZ_JMCC02000076.1"/>
</dbReference>